<proteinExistence type="predicted"/>
<dbReference type="NCBIfam" id="NF041064">
    <property type="entry name" value="DpdG"/>
    <property type="match status" value="1"/>
</dbReference>
<sequence>MAVLNPPRTLPGLGRAIVNHLLEARRAPTEDELLATFKPEGLNQGAQASGGLLNTISSLRAINVLKTAGDGTLQLGDRLPSTKVPFDRAQFRRVLQEHVFDLRRDGDVWAGQPGEGHTSGARDLNRALTWVLAQDALGQPLSWTDNVQTLQAQQFLTGSNASWAITNDTRWLANVRWALALGLATTSMMKDKNGIVPLPVVAVADAVSRVPADRYSVHDFLVSLGRAVPVLHGGSLRSGLVSVLGSDPDPGVTEDCADSSVGQSLRILEDQGRLQFETLPDAEGIRLSRSDATRQTHVIVKQGGKK</sequence>
<dbReference type="InterPro" id="IPR049812">
    <property type="entry name" value="DpdG-like"/>
</dbReference>
<dbReference type="AlphaFoldDB" id="A0A1T5KS77"/>
<dbReference type="RefSeq" id="WP_139820854.1">
    <property type="nucleotide sequence ID" value="NZ_FUZQ01000004.1"/>
</dbReference>
<dbReference type="EMBL" id="FUZQ01000004">
    <property type="protein sequence ID" value="SKC66490.1"/>
    <property type="molecule type" value="Genomic_DNA"/>
</dbReference>
<dbReference type="OrthoDB" id="4760148at2"/>
<evidence type="ECO:0000313" key="2">
    <source>
        <dbReference type="Proteomes" id="UP000189777"/>
    </source>
</evidence>
<evidence type="ECO:0000313" key="1">
    <source>
        <dbReference type="EMBL" id="SKC66490.1"/>
    </source>
</evidence>
<gene>
    <name evidence="1" type="ORF">SAMN04324258_2329</name>
</gene>
<reference evidence="1 2" key="1">
    <citation type="submission" date="2017-02" db="EMBL/GenBank/DDBJ databases">
        <authorList>
            <person name="Peterson S.W."/>
        </authorList>
    </citation>
    <scope>NUCLEOTIDE SEQUENCE [LARGE SCALE GENOMIC DNA]</scope>
    <source>
        <strain evidence="1 2">DSM 21481</strain>
    </source>
</reference>
<dbReference type="Proteomes" id="UP000189777">
    <property type="component" value="Unassembled WGS sequence"/>
</dbReference>
<dbReference type="STRING" id="526729.SAMN04324258_2329"/>
<organism evidence="1 2">
    <name type="scientific">Krasilnikoviella flava</name>
    <dbReference type="NCBI Taxonomy" id="526729"/>
    <lineage>
        <taxon>Bacteria</taxon>
        <taxon>Bacillati</taxon>
        <taxon>Actinomycetota</taxon>
        <taxon>Actinomycetes</taxon>
        <taxon>Micrococcales</taxon>
        <taxon>Promicromonosporaceae</taxon>
        <taxon>Krasilnikoviella</taxon>
    </lineage>
</organism>
<keyword evidence="2" id="KW-1185">Reference proteome</keyword>
<protein>
    <submittedName>
        <fullName evidence="1">Uncharacterized protein</fullName>
    </submittedName>
</protein>
<accession>A0A1T5KS77</accession>
<name>A0A1T5KS77_9MICO</name>